<dbReference type="Proteomes" id="UP000034044">
    <property type="component" value="Unassembled WGS sequence"/>
</dbReference>
<accession>A0A0G0FWM7</accession>
<evidence type="ECO:0000313" key="2">
    <source>
        <dbReference type="Proteomes" id="UP000034044"/>
    </source>
</evidence>
<proteinExistence type="predicted"/>
<sequence>MRRRWMIRAVAHCSEGCSIKGEEHLASPIFLRKTANSKIITIEPYFNQYLCGSLKNRLNCYFKVIRMAPETIKTAPKTDFQPKASPKNKAAKKITKTMLKRSMATTFEARPYLIAIK</sequence>
<dbReference type="AlphaFoldDB" id="A0A0G0FWM7"/>
<reference evidence="1 2" key="1">
    <citation type="journal article" date="2015" name="Nature">
        <title>rRNA introns, odd ribosomes, and small enigmatic genomes across a large radiation of phyla.</title>
        <authorList>
            <person name="Brown C.T."/>
            <person name="Hug L.A."/>
            <person name="Thomas B.C."/>
            <person name="Sharon I."/>
            <person name="Castelle C.J."/>
            <person name="Singh A."/>
            <person name="Wilkins M.J."/>
            <person name="Williams K.H."/>
            <person name="Banfield J.F."/>
        </authorList>
    </citation>
    <scope>NUCLEOTIDE SEQUENCE [LARGE SCALE GENOMIC DNA]</scope>
</reference>
<gene>
    <name evidence="1" type="ORF">US36_C0001G0022</name>
</gene>
<comment type="caution">
    <text evidence="1">The sequence shown here is derived from an EMBL/GenBank/DDBJ whole genome shotgun (WGS) entry which is preliminary data.</text>
</comment>
<organism evidence="1 2">
    <name type="scientific">Candidatus Wolfebacteria bacterium GW2011_GWC1_37_10</name>
    <dbReference type="NCBI Taxonomy" id="1619010"/>
    <lineage>
        <taxon>Bacteria</taxon>
        <taxon>Candidatus Wolfeibacteriota</taxon>
    </lineage>
</organism>
<name>A0A0G0FWM7_9BACT</name>
<dbReference type="EMBL" id="LBSR01000001">
    <property type="protein sequence ID" value="KKQ23413.1"/>
    <property type="molecule type" value="Genomic_DNA"/>
</dbReference>
<protein>
    <submittedName>
        <fullName evidence="1">Uncharacterized protein</fullName>
    </submittedName>
</protein>
<evidence type="ECO:0000313" key="1">
    <source>
        <dbReference type="EMBL" id="KKQ23413.1"/>
    </source>
</evidence>